<organism evidence="1 2">
    <name type="scientific">Dyella nitratireducens</name>
    <dbReference type="NCBI Taxonomy" id="1849580"/>
    <lineage>
        <taxon>Bacteria</taxon>
        <taxon>Pseudomonadati</taxon>
        <taxon>Pseudomonadota</taxon>
        <taxon>Gammaproteobacteria</taxon>
        <taxon>Lysobacterales</taxon>
        <taxon>Rhodanobacteraceae</taxon>
        <taxon>Dyella</taxon>
    </lineage>
</organism>
<protein>
    <recommendedName>
        <fullName evidence="3">Type II toxin-antitoxin system RelE/ParE family toxin</fullName>
    </recommendedName>
</protein>
<sequence length="44" mass="4868">MSYTVIWAPEAHDQLIELTLYIATAASLEIAKRYVGSVVNTATR</sequence>
<evidence type="ECO:0000313" key="2">
    <source>
        <dbReference type="Proteomes" id="UP000620046"/>
    </source>
</evidence>
<proteinExistence type="predicted"/>
<reference evidence="2" key="1">
    <citation type="journal article" date="2019" name="Int. J. Syst. Evol. Microbiol.">
        <title>The Global Catalogue of Microorganisms (GCM) 10K type strain sequencing project: providing services to taxonomists for standard genome sequencing and annotation.</title>
        <authorList>
            <consortium name="The Broad Institute Genomics Platform"/>
            <consortium name="The Broad Institute Genome Sequencing Center for Infectious Disease"/>
            <person name="Wu L."/>
            <person name="Ma J."/>
        </authorList>
    </citation>
    <scope>NUCLEOTIDE SEQUENCE [LARGE SCALE GENOMIC DNA]</scope>
    <source>
        <strain evidence="2">CGMCC 1.15439</strain>
    </source>
</reference>
<comment type="caution">
    <text evidence="1">The sequence shown here is derived from an EMBL/GenBank/DDBJ whole genome shotgun (WGS) entry which is preliminary data.</text>
</comment>
<dbReference type="Proteomes" id="UP000620046">
    <property type="component" value="Unassembled WGS sequence"/>
</dbReference>
<keyword evidence="2" id="KW-1185">Reference proteome</keyword>
<dbReference type="EMBL" id="BMJA01000002">
    <property type="protein sequence ID" value="GGA37070.1"/>
    <property type="molecule type" value="Genomic_DNA"/>
</dbReference>
<gene>
    <name evidence="1" type="ORF">GCM10010981_27720</name>
</gene>
<evidence type="ECO:0008006" key="3">
    <source>
        <dbReference type="Google" id="ProtNLM"/>
    </source>
</evidence>
<name>A0ABQ1G477_9GAMM</name>
<dbReference type="RefSeq" id="WP_268236483.1">
    <property type="nucleotide sequence ID" value="NZ_BMJA01000002.1"/>
</dbReference>
<accession>A0ABQ1G477</accession>
<evidence type="ECO:0000313" key="1">
    <source>
        <dbReference type="EMBL" id="GGA37070.1"/>
    </source>
</evidence>